<gene>
    <name evidence="2" type="ORF">Gohar_022048</name>
</gene>
<protein>
    <submittedName>
        <fullName evidence="2">Uncharacterized protein</fullName>
    </submittedName>
</protein>
<reference evidence="2 3" key="1">
    <citation type="journal article" date="2019" name="Genome Biol. Evol.">
        <title>Insights into the evolution of the New World diploid cottons (Gossypium, subgenus Houzingenia) based on genome sequencing.</title>
        <authorList>
            <person name="Grover C.E."/>
            <person name="Arick M.A. 2nd"/>
            <person name="Thrash A."/>
            <person name="Conover J.L."/>
            <person name="Sanders W.S."/>
            <person name="Peterson D.G."/>
            <person name="Frelichowski J.E."/>
            <person name="Scheffler J.A."/>
            <person name="Scheffler B.E."/>
            <person name="Wendel J.F."/>
        </authorList>
    </citation>
    <scope>NUCLEOTIDE SEQUENCE [LARGE SCALE GENOMIC DNA]</scope>
    <source>
        <strain evidence="2">0</strain>
        <tissue evidence="2">Leaf</tissue>
    </source>
</reference>
<dbReference type="EMBL" id="JABFAD010333402">
    <property type="protein sequence ID" value="MBA0820125.1"/>
    <property type="molecule type" value="Genomic_DNA"/>
</dbReference>
<accession>A0A7J9IG10</accession>
<sequence length="101" mass="11598">MYGDNVVDFSEQYNKKAKVVFRNRDMEVEKELTKLCVSKNHKLNENETNARVVIRSKNMKRLIIKELSSNDDNIVKQGESKTSSILDSPHVKPKGISNSIF</sequence>
<dbReference type="AlphaFoldDB" id="A0A7J9IG10"/>
<evidence type="ECO:0000313" key="2">
    <source>
        <dbReference type="EMBL" id="MBA0820125.1"/>
    </source>
</evidence>
<name>A0A7J9IG10_9ROSI</name>
<proteinExistence type="predicted"/>
<dbReference type="Proteomes" id="UP000593560">
    <property type="component" value="Unassembled WGS sequence"/>
</dbReference>
<organism evidence="2 3">
    <name type="scientific">Gossypium harknessii</name>
    <dbReference type="NCBI Taxonomy" id="34285"/>
    <lineage>
        <taxon>Eukaryota</taxon>
        <taxon>Viridiplantae</taxon>
        <taxon>Streptophyta</taxon>
        <taxon>Embryophyta</taxon>
        <taxon>Tracheophyta</taxon>
        <taxon>Spermatophyta</taxon>
        <taxon>Magnoliopsida</taxon>
        <taxon>eudicotyledons</taxon>
        <taxon>Gunneridae</taxon>
        <taxon>Pentapetalae</taxon>
        <taxon>rosids</taxon>
        <taxon>malvids</taxon>
        <taxon>Malvales</taxon>
        <taxon>Malvaceae</taxon>
        <taxon>Malvoideae</taxon>
        <taxon>Gossypium</taxon>
    </lineage>
</organism>
<dbReference type="OrthoDB" id="10505086at2759"/>
<evidence type="ECO:0000256" key="1">
    <source>
        <dbReference type="SAM" id="MobiDB-lite"/>
    </source>
</evidence>
<feature type="region of interest" description="Disordered" evidence="1">
    <location>
        <begin position="79"/>
        <end position="101"/>
    </location>
</feature>
<evidence type="ECO:0000313" key="3">
    <source>
        <dbReference type="Proteomes" id="UP000593560"/>
    </source>
</evidence>
<feature type="non-terminal residue" evidence="2">
    <location>
        <position position="101"/>
    </location>
</feature>
<keyword evidence="3" id="KW-1185">Reference proteome</keyword>
<comment type="caution">
    <text evidence="2">The sequence shown here is derived from an EMBL/GenBank/DDBJ whole genome shotgun (WGS) entry which is preliminary data.</text>
</comment>